<evidence type="ECO:0000313" key="2">
    <source>
        <dbReference type="Ensembl" id="ENSEBUP00000003046.1"/>
    </source>
</evidence>
<dbReference type="AlphaFoldDB" id="A0A8C4NA31"/>
<reference evidence="2" key="1">
    <citation type="submission" date="2025-08" db="UniProtKB">
        <authorList>
            <consortium name="Ensembl"/>
        </authorList>
    </citation>
    <scope>IDENTIFICATION</scope>
</reference>
<dbReference type="Ensembl" id="ENSEBUT00000003410.1">
    <property type="protein sequence ID" value="ENSEBUP00000003046.1"/>
    <property type="gene ID" value="ENSEBUG00000002257.1"/>
</dbReference>
<dbReference type="OMA" id="HERCATH"/>
<dbReference type="PANTHER" id="PTHR16275:SF8">
    <property type="entry name" value="COILED-COIL DOMAIN-CONTAINING PROTEIN 40"/>
    <property type="match status" value="1"/>
</dbReference>
<evidence type="ECO:0000313" key="3">
    <source>
        <dbReference type="Proteomes" id="UP000694388"/>
    </source>
</evidence>
<dbReference type="GO" id="GO:0005737">
    <property type="term" value="C:cytoplasm"/>
    <property type="evidence" value="ECO:0007669"/>
    <property type="project" value="TreeGrafter"/>
</dbReference>
<dbReference type="PANTHER" id="PTHR16275">
    <property type="entry name" value="COILED-COIL DOMAIN-CONTAINING PROTEIN 40"/>
    <property type="match status" value="1"/>
</dbReference>
<feature type="coiled-coil region" evidence="1">
    <location>
        <begin position="47"/>
        <end position="88"/>
    </location>
</feature>
<dbReference type="Proteomes" id="UP000694388">
    <property type="component" value="Unplaced"/>
</dbReference>
<accession>A0A8C4NA31</accession>
<protein>
    <submittedName>
        <fullName evidence="2">Uncharacterized protein</fullName>
    </submittedName>
</protein>
<keyword evidence="1" id="KW-0175">Coiled coil</keyword>
<keyword evidence="3" id="KW-1185">Reference proteome</keyword>
<dbReference type="InterPro" id="IPR037386">
    <property type="entry name" value="CCDC40"/>
</dbReference>
<organism evidence="2 3">
    <name type="scientific">Eptatretus burgeri</name>
    <name type="common">Inshore hagfish</name>
    <dbReference type="NCBI Taxonomy" id="7764"/>
    <lineage>
        <taxon>Eukaryota</taxon>
        <taxon>Metazoa</taxon>
        <taxon>Chordata</taxon>
        <taxon>Craniata</taxon>
        <taxon>Vertebrata</taxon>
        <taxon>Cyclostomata</taxon>
        <taxon>Myxini</taxon>
        <taxon>Myxiniformes</taxon>
        <taxon>Myxinidae</taxon>
        <taxon>Eptatretinae</taxon>
        <taxon>Eptatretus</taxon>
    </lineage>
</organism>
<dbReference type="GO" id="GO:0035082">
    <property type="term" value="P:axoneme assembly"/>
    <property type="evidence" value="ECO:0007669"/>
    <property type="project" value="InterPro"/>
</dbReference>
<reference evidence="2" key="2">
    <citation type="submission" date="2025-09" db="UniProtKB">
        <authorList>
            <consortium name="Ensembl"/>
        </authorList>
    </citation>
    <scope>IDENTIFICATION</scope>
</reference>
<proteinExistence type="predicted"/>
<sequence>MRAESDNLALKVLYTEGVRGDMERKAAVMLRTMEKGGVERHEAEKCKKEQDLHVDRLTQQALNLEEKLEMLNAQMEAQVLENNAIREAASEARMEGEAMAMEKKELLHQWNSSIVGMRNRDETFTAAQEALKELHLDVSSRDKELAACKRLIQQEEERNGKLVFELHRAEGDAALARNLMAKALTQQEVLRRDASSLSRILQETQVALSNTTAERVLKNSTLESLSKDIAQEKQKKGALEEQILEASLDQLVSDKETQDIRRRIQTLRARTKELEMEQVRVENDAACFALQANEAEAKEARMKQSLSALQEDIRQQNLLIMQAEAEEKETMRVVQRKQVTVERDIKKMEKLLIASQGEDLGPVQIQVKQLRCNAAERQTSIEHLQQQWLQKQSELLKLVQKREEQAACTARLHTRVTVLQQRRLRVENELEQQRREENEAVRRTERLRSALQRLTQKLHAEKGLKEELLLSNSMLAGDSMAETRENELCILKLEEQVEQEQESGNTLTRHS</sequence>
<feature type="coiled-coil region" evidence="1">
    <location>
        <begin position="222"/>
        <end position="326"/>
    </location>
</feature>
<dbReference type="GeneTree" id="ENSGT00440000035688"/>
<evidence type="ECO:0000256" key="1">
    <source>
        <dbReference type="SAM" id="Coils"/>
    </source>
</evidence>
<feature type="coiled-coil region" evidence="1">
    <location>
        <begin position="416"/>
        <end position="457"/>
    </location>
</feature>
<name>A0A8C4NA31_EPTBU</name>